<evidence type="ECO:0000256" key="8">
    <source>
        <dbReference type="PROSITE-ProRule" id="PRU01360"/>
    </source>
</evidence>
<dbReference type="InterPro" id="IPR036942">
    <property type="entry name" value="Beta-barrel_TonB_sf"/>
</dbReference>
<evidence type="ECO:0000259" key="11">
    <source>
        <dbReference type="Pfam" id="PF00593"/>
    </source>
</evidence>
<reference evidence="13 14" key="1">
    <citation type="submission" date="2018-03" db="EMBL/GenBank/DDBJ databases">
        <title>The draft genome of Sphingosinicella sp. GL-C-18.</title>
        <authorList>
            <person name="Liu L."/>
            <person name="Li L."/>
            <person name="Liang L."/>
            <person name="Zhang X."/>
            <person name="Wang T."/>
        </authorList>
    </citation>
    <scope>NUCLEOTIDE SEQUENCE [LARGE SCALE GENOMIC DNA]</scope>
    <source>
        <strain evidence="13 14">GL-C-18</strain>
    </source>
</reference>
<keyword evidence="6 8" id="KW-0472">Membrane</keyword>
<evidence type="ECO:0000256" key="10">
    <source>
        <dbReference type="SAM" id="Phobius"/>
    </source>
</evidence>
<dbReference type="Pfam" id="PF07715">
    <property type="entry name" value="Plug"/>
    <property type="match status" value="1"/>
</dbReference>
<dbReference type="InterPro" id="IPR000531">
    <property type="entry name" value="Beta-barrel_TonB"/>
</dbReference>
<evidence type="ECO:0000256" key="7">
    <source>
        <dbReference type="ARBA" id="ARBA00023237"/>
    </source>
</evidence>
<keyword evidence="5 9" id="KW-0798">TonB box</keyword>
<dbReference type="InterPro" id="IPR039426">
    <property type="entry name" value="TonB-dep_rcpt-like"/>
</dbReference>
<keyword evidence="4 8" id="KW-0812">Transmembrane</keyword>
<dbReference type="GO" id="GO:0009279">
    <property type="term" value="C:cell outer membrane"/>
    <property type="evidence" value="ECO:0007669"/>
    <property type="project" value="UniProtKB-SubCell"/>
</dbReference>
<dbReference type="Gene3D" id="2.170.130.10">
    <property type="entry name" value="TonB-dependent receptor, plug domain"/>
    <property type="match status" value="1"/>
</dbReference>
<keyword evidence="13" id="KW-0675">Receptor</keyword>
<comment type="similarity">
    <text evidence="8 9">Belongs to the TonB-dependent receptor family.</text>
</comment>
<accession>A0A2P7QVM0</accession>
<feature type="domain" description="TonB-dependent receptor plug" evidence="12">
    <location>
        <begin position="89"/>
        <end position="198"/>
    </location>
</feature>
<evidence type="ECO:0000256" key="2">
    <source>
        <dbReference type="ARBA" id="ARBA00022448"/>
    </source>
</evidence>
<evidence type="ECO:0000259" key="12">
    <source>
        <dbReference type="Pfam" id="PF07715"/>
    </source>
</evidence>
<evidence type="ECO:0000256" key="1">
    <source>
        <dbReference type="ARBA" id="ARBA00004571"/>
    </source>
</evidence>
<keyword evidence="2 8" id="KW-0813">Transport</keyword>
<keyword evidence="10" id="KW-1133">Transmembrane helix</keyword>
<evidence type="ECO:0000256" key="3">
    <source>
        <dbReference type="ARBA" id="ARBA00022452"/>
    </source>
</evidence>
<dbReference type="Pfam" id="PF00593">
    <property type="entry name" value="TonB_dep_Rec_b-barrel"/>
    <property type="match status" value="1"/>
</dbReference>
<comment type="subcellular location">
    <subcellularLocation>
        <location evidence="1 8">Cell outer membrane</location>
        <topology evidence="1 8">Multi-pass membrane protein</topology>
    </subcellularLocation>
</comment>
<keyword evidence="7 8" id="KW-0998">Cell outer membrane</keyword>
<name>A0A2P7QVM0_9SPHN</name>
<sequence length="1010" mass="107390">MSRIRHSAKEESAAGTLRGGLIMKAVFSTSVSAIAFLSAGMAAAQAPQADPTVQAVPEATGEAPPVTTNDQGEIVVTGSRIARRDYLSATPISTVGSETLLETPSVNVEATLNQLPQFAQGQNQSAIGAVAGGGRATLNLRGLGETRNLILLDGRRLPLSSAFAVVDVNIIPPSIIEGIETITGGASAVYGSDAMSGVVNFKTRRSFEGLQIDARKGLSFRGDAGTFDVSLLGGLKAADGRARALLSIGYSERDVLWGQDRPEFFAQGVLSSFIGQGTFVPSANNLPTQAAVNAVFARYGVAPGTVPNARSLGFNDNGTLFSQIGAVNYSGPSTFQYSLLGGTVRQPVTMQEYVVQPMERKNVFAKFEYDLATNLTAYAQVLYVDSRVTGQVGFSPTLFVVPTIPVSNPFIPADLRTVLASRPSPNADFTLNKRFVSFEDRKFHSDAQTSQYIVGLRGDVGVSDWRFDVYGLHDEMDLVETQDKALLLSRMRALLFAPDGGNSICAGGFNPFGLGPSAAISPACRDYIETETHDVTKTRQNVFEANLSGSLFELPGGTAKFSLTGTYRENEFSFDPDNARESSDIIGTLLTAPASGEISVKEAAAELLLPLIRDFAIARRLELTLGYRISDYDVSGSFSTYKADLVWEPVRSLLLRGGYEKAIRAPNIGELYSSAQAAQAQIGSPPSAGDPCDVRTSARAAGGAQLATLCVATGVPANIIGSYQYTTVAVGAVASGSTALEPEKADTYTLGAVWSPDFAGPLLRGLTLSVDYYDITVDNVISQVAGPTAINKCYNLDGSNPSYDPTNIYCALIARNAASGDITTVATPYLNLGGLRTSGIDVQADWRIDLAEIGLAKGRLNLNVIVNFLDRYEVKLLPESPWLDYGGTIDGTQAATTPPVGLPLPDYKIFANVSYELGGAQLGVRWRYLPKMDDVTAVTRPASPAPGVPSYQLWDVNASIDINDRFTLRGGINNVFDKDPVTIAGTPGLTQPGTYDIIGRSFYVAATTRF</sequence>
<proteinExistence type="inferred from homology"/>
<dbReference type="Gene3D" id="2.40.170.20">
    <property type="entry name" value="TonB-dependent receptor, beta-barrel domain"/>
    <property type="match status" value="1"/>
</dbReference>
<dbReference type="PANTHER" id="PTHR47234:SF2">
    <property type="entry name" value="TONB-DEPENDENT RECEPTOR"/>
    <property type="match status" value="1"/>
</dbReference>
<protein>
    <submittedName>
        <fullName evidence="13">TonB-dependent receptor</fullName>
    </submittedName>
</protein>
<dbReference type="InterPro" id="IPR012910">
    <property type="entry name" value="Plug_dom"/>
</dbReference>
<dbReference type="PROSITE" id="PS52016">
    <property type="entry name" value="TONB_DEPENDENT_REC_3"/>
    <property type="match status" value="1"/>
</dbReference>
<dbReference type="InterPro" id="IPR037066">
    <property type="entry name" value="Plug_dom_sf"/>
</dbReference>
<evidence type="ECO:0000256" key="6">
    <source>
        <dbReference type="ARBA" id="ARBA00023136"/>
    </source>
</evidence>
<evidence type="ECO:0000313" key="14">
    <source>
        <dbReference type="Proteomes" id="UP000241167"/>
    </source>
</evidence>
<keyword evidence="3 8" id="KW-1134">Transmembrane beta strand</keyword>
<feature type="transmembrane region" description="Helical" evidence="10">
    <location>
        <begin position="21"/>
        <end position="44"/>
    </location>
</feature>
<evidence type="ECO:0000256" key="9">
    <source>
        <dbReference type="RuleBase" id="RU003357"/>
    </source>
</evidence>
<dbReference type="PANTHER" id="PTHR47234">
    <property type="match status" value="1"/>
</dbReference>
<dbReference type="AlphaFoldDB" id="A0A2P7QVM0"/>
<dbReference type="Proteomes" id="UP000241167">
    <property type="component" value="Unassembled WGS sequence"/>
</dbReference>
<keyword evidence="14" id="KW-1185">Reference proteome</keyword>
<evidence type="ECO:0000256" key="5">
    <source>
        <dbReference type="ARBA" id="ARBA00023077"/>
    </source>
</evidence>
<organism evidence="13 14">
    <name type="scientific">Allosphingosinicella deserti</name>
    <dbReference type="NCBI Taxonomy" id="2116704"/>
    <lineage>
        <taxon>Bacteria</taxon>
        <taxon>Pseudomonadati</taxon>
        <taxon>Pseudomonadota</taxon>
        <taxon>Alphaproteobacteria</taxon>
        <taxon>Sphingomonadales</taxon>
        <taxon>Sphingomonadaceae</taxon>
        <taxon>Allosphingosinicella</taxon>
    </lineage>
</organism>
<feature type="domain" description="TonB-dependent receptor-like beta-barrel" evidence="11">
    <location>
        <begin position="527"/>
        <end position="975"/>
    </location>
</feature>
<dbReference type="SUPFAM" id="SSF56935">
    <property type="entry name" value="Porins"/>
    <property type="match status" value="1"/>
</dbReference>
<gene>
    <name evidence="13" type="ORF">C7I55_07120</name>
</gene>
<dbReference type="EMBL" id="PXYI01000002">
    <property type="protein sequence ID" value="PSJ42017.1"/>
    <property type="molecule type" value="Genomic_DNA"/>
</dbReference>
<comment type="caution">
    <text evidence="13">The sequence shown here is derived from an EMBL/GenBank/DDBJ whole genome shotgun (WGS) entry which is preliminary data.</text>
</comment>
<evidence type="ECO:0000313" key="13">
    <source>
        <dbReference type="EMBL" id="PSJ42017.1"/>
    </source>
</evidence>
<evidence type="ECO:0000256" key="4">
    <source>
        <dbReference type="ARBA" id="ARBA00022692"/>
    </source>
</evidence>